<gene>
    <name evidence="2" type="ORF">BBOV_I003570</name>
</gene>
<feature type="region of interest" description="Disordered" evidence="1">
    <location>
        <begin position="292"/>
        <end position="321"/>
    </location>
</feature>
<reference evidence="2 3" key="1">
    <citation type="journal article" date="2007" name="PLoS Pathog.">
        <title>Genome sequence of Babesia bovis and comparative analysis of apicomplexan hemoprotozoa.</title>
        <authorList>
            <person name="Brayton K.A."/>
            <person name="Lau A.O.T."/>
            <person name="Herndon D.R."/>
            <person name="Hannick L."/>
            <person name="Kappmeyer L.S."/>
            <person name="Berens S.J."/>
            <person name="Bidwell S.L."/>
            <person name="Brown W.C."/>
            <person name="Crabtree J."/>
            <person name="Fadrosh D."/>
            <person name="Feldblum T."/>
            <person name="Forberger H.A."/>
            <person name="Haas B.J."/>
            <person name="Howell J.M."/>
            <person name="Khouri H."/>
            <person name="Koo H."/>
            <person name="Mann D.J."/>
            <person name="Norimine J."/>
            <person name="Paulsen I.T."/>
            <person name="Radune D."/>
            <person name="Ren Q."/>
            <person name="Smith R.K. Jr."/>
            <person name="Suarez C.E."/>
            <person name="White O."/>
            <person name="Wortman J.R."/>
            <person name="Knowles D.P. Jr."/>
            <person name="McElwain T.F."/>
            <person name="Nene V.M."/>
        </authorList>
    </citation>
    <scope>NUCLEOTIDE SEQUENCE [LARGE SCALE GENOMIC DNA]</scope>
    <source>
        <strain evidence="2">T2Bo</strain>
    </source>
</reference>
<dbReference type="Proteomes" id="UP000002173">
    <property type="component" value="Chromosome 1"/>
</dbReference>
<dbReference type="FunCoup" id="A7AWL1">
    <property type="interactions" value="10"/>
</dbReference>
<dbReference type="InParanoid" id="A7AWL1"/>
<keyword evidence="3" id="KW-1185">Reference proteome</keyword>
<evidence type="ECO:0000313" key="2">
    <source>
        <dbReference type="EMBL" id="EDO05439.1"/>
    </source>
</evidence>
<dbReference type="KEGG" id="bbo:BBOV_I003570"/>
<accession>A7AWL1</accession>
<dbReference type="VEuPathDB" id="PiroplasmaDB:BBOV_I003570"/>
<dbReference type="GeneID" id="5477223"/>
<comment type="caution">
    <text evidence="2">The sequence shown here is derived from an EMBL/GenBank/DDBJ whole genome shotgun (WGS) entry which is preliminary data.</text>
</comment>
<evidence type="ECO:0000256" key="1">
    <source>
        <dbReference type="SAM" id="MobiDB-lite"/>
    </source>
</evidence>
<dbReference type="OMA" id="EYRYKYW"/>
<dbReference type="eggNOG" id="ENOG502T048">
    <property type="taxonomic scope" value="Eukaryota"/>
</dbReference>
<name>A7AWL1_BABBO</name>
<proteinExistence type="predicted"/>
<dbReference type="EMBL" id="AAXT01000005">
    <property type="protein sequence ID" value="EDO05439.1"/>
    <property type="molecule type" value="Genomic_DNA"/>
</dbReference>
<dbReference type="AlphaFoldDB" id="A7AWL1"/>
<evidence type="ECO:0000313" key="3">
    <source>
        <dbReference type="Proteomes" id="UP000002173"/>
    </source>
</evidence>
<sequence length="485" mass="55578">MSSYASGALLYNDGFLRRHDTLPSVGFIANGRTANSFAPDHHHGIDIETSINPGGYQDQYKQSSGKRGFRVLLSIRKLRKIKRRKINRMNKDIELYRRVKERRLKNPNRLIDIRKVNFINDKCNPQLMRLPVSPLVDLNGIVPYKTVPEMTSQVPFNPAPVLLSLGYKFKPRGKSKYERFCEPYPMDEVLQVMDARSLGAISRMSGKYKITGDGTRMPTPMDSQPVPPGASVGKGYGFGLAKKPEPKRKPMPLSIFDPYKPEESHLVDTLDEVNQLRREALDYVERLVKPLMPKSKNASKGKMGSDNKSGTPKHDEIPTDGIKVPYLDDACNEGDIMRNPRYLGEYRNKYWIHPFYGNATMPGEERRLVEEHNRAHPDKPLVYEEYKVDIIYCHSNGTIVYLGENQEPYTNEADDFVLEGEDPREPRFVIQASAGFIKEEGLQIGQILPLVDSDMRRRYYDNIFFMPKSLRKLYPVHLPDGRPIE</sequence>
<organism evidence="2 3">
    <name type="scientific">Babesia bovis</name>
    <dbReference type="NCBI Taxonomy" id="5865"/>
    <lineage>
        <taxon>Eukaryota</taxon>
        <taxon>Sar</taxon>
        <taxon>Alveolata</taxon>
        <taxon>Apicomplexa</taxon>
        <taxon>Aconoidasida</taxon>
        <taxon>Piroplasmida</taxon>
        <taxon>Babesiidae</taxon>
        <taxon>Babesia</taxon>
    </lineage>
</organism>
<protein>
    <submittedName>
        <fullName evidence="2">Uncharacterized protein</fullName>
    </submittedName>
</protein>